<feature type="binding site" evidence="4">
    <location>
        <begin position="43"/>
        <end position="48"/>
    </location>
    <ligand>
        <name>substrate</name>
    </ligand>
</feature>
<dbReference type="Proteomes" id="UP000008672">
    <property type="component" value="Unassembled WGS sequence"/>
</dbReference>
<proteinExistence type="predicted"/>
<evidence type="ECO:0000256" key="3">
    <source>
        <dbReference type="PIRSR" id="PIRSR617939-1"/>
    </source>
</evidence>
<dbReference type="AlphaFoldDB" id="H3B5U0"/>
<name>H3B5U0_LATCH</name>
<dbReference type="HOGENOM" id="CLU_048475_2_1_1"/>
<gene>
    <name evidence="6" type="primary">LOC102345575</name>
</gene>
<dbReference type="GeneID" id="102345575"/>
<dbReference type="EC" id="4.3.2.9" evidence="1"/>
<dbReference type="FunCoup" id="H3B5U0">
    <property type="interactions" value="267"/>
</dbReference>
<dbReference type="CDD" id="cd06661">
    <property type="entry name" value="GGCT_like"/>
    <property type="match status" value="1"/>
</dbReference>
<evidence type="ECO:0000313" key="6">
    <source>
        <dbReference type="Ensembl" id="ENSLACP00000017261.2"/>
    </source>
</evidence>
<evidence type="ECO:0000256" key="1">
    <source>
        <dbReference type="ARBA" id="ARBA00012346"/>
    </source>
</evidence>
<organism evidence="6 7">
    <name type="scientific">Latimeria chalumnae</name>
    <name type="common">Coelacanth</name>
    <dbReference type="NCBI Taxonomy" id="7897"/>
    <lineage>
        <taxon>Eukaryota</taxon>
        <taxon>Metazoa</taxon>
        <taxon>Chordata</taxon>
        <taxon>Craniata</taxon>
        <taxon>Vertebrata</taxon>
        <taxon>Euteleostomi</taxon>
        <taxon>Coelacanthiformes</taxon>
        <taxon>Coelacanthidae</taxon>
        <taxon>Latimeria</taxon>
    </lineage>
</organism>
<feature type="chain" id="PRO_5003580191" description="gamma-glutamylcyclotransferase" evidence="5">
    <location>
        <begin position="34"/>
        <end position="214"/>
    </location>
</feature>
<dbReference type="GeneTree" id="ENSGT00500000044921"/>
<dbReference type="STRING" id="7897.ENSLACP00000017261"/>
<dbReference type="EMBL" id="AFYH01057948">
    <property type="status" value="NOT_ANNOTATED_CDS"/>
    <property type="molecule type" value="Genomic_DNA"/>
</dbReference>
<dbReference type="InterPro" id="IPR017939">
    <property type="entry name" value="G-Glutamylcylcotransferase"/>
</dbReference>
<dbReference type="Pfam" id="PF13772">
    <property type="entry name" value="AIG2_2"/>
    <property type="match status" value="1"/>
</dbReference>
<dbReference type="InterPro" id="IPR036568">
    <property type="entry name" value="GGCT-like_sf"/>
</dbReference>
<feature type="active site" description="Proton acceptor" evidence="3">
    <location>
        <position position="122"/>
    </location>
</feature>
<reference evidence="6" key="3">
    <citation type="submission" date="2025-09" db="UniProtKB">
        <authorList>
            <consortium name="Ensembl"/>
        </authorList>
    </citation>
    <scope>IDENTIFICATION</scope>
</reference>
<protein>
    <recommendedName>
        <fullName evidence="1">gamma-glutamylcyclotransferase</fullName>
        <ecNumber evidence="1">4.3.2.9</ecNumber>
    </recommendedName>
</protein>
<reference evidence="7" key="1">
    <citation type="submission" date="2011-08" db="EMBL/GenBank/DDBJ databases">
        <title>The draft genome of Latimeria chalumnae.</title>
        <authorList>
            <person name="Di Palma F."/>
            <person name="Alfoldi J."/>
            <person name="Johnson J."/>
            <person name="Berlin A."/>
            <person name="Gnerre S."/>
            <person name="Jaffe D."/>
            <person name="MacCallum I."/>
            <person name="Young S."/>
            <person name="Walker B.J."/>
            <person name="Lander E."/>
            <person name="Lindblad-Toh K."/>
        </authorList>
    </citation>
    <scope>NUCLEOTIDE SEQUENCE [LARGE SCALE GENOMIC DNA]</scope>
    <source>
        <strain evidence="7">Wild caught</strain>
    </source>
</reference>
<dbReference type="GO" id="GO:0003839">
    <property type="term" value="F:gamma-glutamylcyclotransferase activity"/>
    <property type="evidence" value="ECO:0007669"/>
    <property type="project" value="UniProtKB-EC"/>
</dbReference>
<keyword evidence="5" id="KW-0732">Signal</keyword>
<dbReference type="PANTHER" id="PTHR12935:SF0">
    <property type="entry name" value="GAMMA-GLUTAMYLCYCLOTRANSFERASE"/>
    <property type="match status" value="1"/>
</dbReference>
<dbReference type="EMBL" id="AFYH01057949">
    <property type="status" value="NOT_ANNOTATED_CDS"/>
    <property type="molecule type" value="Genomic_DNA"/>
</dbReference>
<sequence length="214" mass="24095">MKLSVHSNNCVPVLFFSMLMLWFLASSPKLVMASSVEGDYFLYFAYGSNLLKERLQVHNPSATFHSVARLQDYKLTFGNHKGKPSSTWQGGVATMVKCPGDEVWGVVWKMSTSDLESLDMQEGVNLGIYSPVEITVFKETGEELTCRTYLMNECIFAAPSPPYKKVITLGAEQNGLPYLYQKKLQAIETNNYDGPLEIMDKLSLALQQKRKTKQ</sequence>
<dbReference type="InterPro" id="IPR013024">
    <property type="entry name" value="GGCT-like"/>
</dbReference>
<evidence type="ECO:0000313" key="7">
    <source>
        <dbReference type="Proteomes" id="UP000008672"/>
    </source>
</evidence>
<feature type="signal peptide" evidence="5">
    <location>
        <begin position="1"/>
        <end position="33"/>
    </location>
</feature>
<evidence type="ECO:0000256" key="2">
    <source>
        <dbReference type="ARBA" id="ARBA00023239"/>
    </source>
</evidence>
<dbReference type="eggNOG" id="KOG4059">
    <property type="taxonomic scope" value="Eukaryota"/>
</dbReference>
<keyword evidence="2" id="KW-0456">Lyase</keyword>
<dbReference type="Bgee" id="ENSLACG00000015204">
    <property type="expression patterns" value="Expressed in chordate pharynx and 3 other cell types or tissues"/>
</dbReference>
<dbReference type="OMA" id="APHDYVM"/>
<keyword evidence="7" id="KW-1185">Reference proteome</keyword>
<dbReference type="PANTHER" id="PTHR12935">
    <property type="entry name" value="GAMMA-GLUTAMYLCYCLOTRANSFERASE"/>
    <property type="match status" value="1"/>
</dbReference>
<dbReference type="RefSeq" id="XP_005994634.1">
    <property type="nucleotide sequence ID" value="XM_005994572.2"/>
</dbReference>
<dbReference type="SUPFAM" id="SSF110857">
    <property type="entry name" value="Gamma-glutamyl cyclotransferase-like"/>
    <property type="match status" value="1"/>
</dbReference>
<dbReference type="EMBL" id="AFYH01057950">
    <property type="status" value="NOT_ANNOTATED_CDS"/>
    <property type="molecule type" value="Genomic_DNA"/>
</dbReference>
<dbReference type="Gene3D" id="3.10.490.10">
    <property type="entry name" value="Gamma-glutamyl cyclotransferase-like"/>
    <property type="match status" value="1"/>
</dbReference>
<accession>H3B5U0</accession>
<reference evidence="6" key="2">
    <citation type="submission" date="2025-08" db="UniProtKB">
        <authorList>
            <consortium name="Ensembl"/>
        </authorList>
    </citation>
    <scope>IDENTIFICATION</scope>
</reference>
<dbReference type="InParanoid" id="H3B5U0"/>
<feature type="binding site" evidence="4">
    <location>
        <position position="163"/>
    </location>
    <ligand>
        <name>substrate</name>
    </ligand>
</feature>
<evidence type="ECO:0000256" key="4">
    <source>
        <dbReference type="PIRSR" id="PIRSR617939-2"/>
    </source>
</evidence>
<dbReference type="KEGG" id="lcm:102345575"/>
<dbReference type="OrthoDB" id="2924818at2759"/>
<evidence type="ECO:0000256" key="5">
    <source>
        <dbReference type="SAM" id="SignalP"/>
    </source>
</evidence>
<dbReference type="Ensembl" id="ENSLACT00000017388.2">
    <property type="protein sequence ID" value="ENSLACP00000017261.2"/>
    <property type="gene ID" value="ENSLACG00000015204.2"/>
</dbReference>